<comment type="caution">
    <text evidence="2">The sequence shown here is derived from an EMBL/GenBank/DDBJ whole genome shotgun (WGS) entry which is preliminary data.</text>
</comment>
<evidence type="ECO:0000256" key="1">
    <source>
        <dbReference type="SAM" id="SignalP"/>
    </source>
</evidence>
<dbReference type="PROSITE" id="PS51257">
    <property type="entry name" value="PROKAR_LIPOPROTEIN"/>
    <property type="match status" value="1"/>
</dbReference>
<keyword evidence="1" id="KW-0732">Signal</keyword>
<dbReference type="OrthoDB" id="1440037at2"/>
<dbReference type="EMBL" id="SNWM01000003">
    <property type="protein sequence ID" value="TDO21294.1"/>
    <property type="molecule type" value="Genomic_DNA"/>
</dbReference>
<keyword evidence="3" id="KW-1185">Reference proteome</keyword>
<protein>
    <recommendedName>
        <fullName evidence="4">DKNYY family protein</fullName>
    </recommendedName>
</protein>
<proteinExistence type="predicted"/>
<reference evidence="2 3" key="1">
    <citation type="submission" date="2019-03" db="EMBL/GenBank/DDBJ databases">
        <title>Genomic Encyclopedia of Archaeal and Bacterial Type Strains, Phase II (KMG-II): from individual species to whole genera.</title>
        <authorList>
            <person name="Goeker M."/>
        </authorList>
    </citation>
    <scope>NUCLEOTIDE SEQUENCE [LARGE SCALE GENOMIC DNA]</scope>
    <source>
        <strain evidence="2 3">DSM 19034</strain>
    </source>
</reference>
<evidence type="ECO:0008006" key="4">
    <source>
        <dbReference type="Google" id="ProtNLM"/>
    </source>
</evidence>
<dbReference type="AlphaFoldDB" id="A0A4R6IGS2"/>
<dbReference type="Proteomes" id="UP000295499">
    <property type="component" value="Unassembled WGS sequence"/>
</dbReference>
<feature type="chain" id="PRO_5020853512" description="DKNYY family protein" evidence="1">
    <location>
        <begin position="28"/>
        <end position="234"/>
    </location>
</feature>
<name>A0A4R6IGS2_9SPHI</name>
<feature type="signal peptide" evidence="1">
    <location>
        <begin position="1"/>
        <end position="27"/>
    </location>
</feature>
<accession>A0A4R6IGS2</accession>
<gene>
    <name evidence="2" type="ORF">CLV32_2398</name>
</gene>
<evidence type="ECO:0000313" key="2">
    <source>
        <dbReference type="EMBL" id="TDO21294.1"/>
    </source>
</evidence>
<evidence type="ECO:0000313" key="3">
    <source>
        <dbReference type="Proteomes" id="UP000295499"/>
    </source>
</evidence>
<dbReference type="RefSeq" id="WP_133555684.1">
    <property type="nucleotide sequence ID" value="NZ_SNWM01000003.1"/>
</dbReference>
<organism evidence="2 3">
    <name type="scientific">Pedobacter duraquae</name>
    <dbReference type="NCBI Taxonomy" id="425511"/>
    <lineage>
        <taxon>Bacteria</taxon>
        <taxon>Pseudomonadati</taxon>
        <taxon>Bacteroidota</taxon>
        <taxon>Sphingobacteriia</taxon>
        <taxon>Sphingobacteriales</taxon>
        <taxon>Sphingobacteriaceae</taxon>
        <taxon>Pedobacter</taxon>
    </lineage>
</organism>
<sequence length="234" mass="26680">MTKNKPLTSLKIAGIVLLNLIIQSCHSQNFDLATLKLPVPESSITSKFKLEDDKFLVANLSQYSSLEKEALYFGGKSLYGSIDNSPTTSYLANGVKFFIDQKTKQIEAYRLGIKTTAETEKLVKVLEAKLGKTFYYYKDPDMSFRIWELNGITYFLEVNSTTVYNGEHTVSSDLHVVNNKAETFYNYIMAGGFGYYADYLNAKKKSTKKVYTYNDFLNEMKAEGSDYYLKKLVR</sequence>